<gene>
    <name evidence="3" type="ORF">SGQ83_00535</name>
</gene>
<accession>A0ABU4R5N8</accession>
<proteinExistence type="predicted"/>
<dbReference type="RefSeq" id="WP_230002726.1">
    <property type="nucleotide sequence ID" value="NZ_CP087134.1"/>
</dbReference>
<feature type="coiled-coil region" evidence="1">
    <location>
        <begin position="275"/>
        <end position="358"/>
    </location>
</feature>
<evidence type="ECO:0000313" key="4">
    <source>
        <dbReference type="Proteomes" id="UP001273350"/>
    </source>
</evidence>
<evidence type="ECO:0000256" key="2">
    <source>
        <dbReference type="SAM" id="SignalP"/>
    </source>
</evidence>
<evidence type="ECO:0000256" key="1">
    <source>
        <dbReference type="SAM" id="Coils"/>
    </source>
</evidence>
<evidence type="ECO:0000313" key="3">
    <source>
        <dbReference type="EMBL" id="MDX6187823.1"/>
    </source>
</evidence>
<keyword evidence="4" id="KW-1185">Reference proteome</keyword>
<protein>
    <submittedName>
        <fullName evidence="3">Uncharacterized protein</fullName>
    </submittedName>
</protein>
<feature type="coiled-coil region" evidence="1">
    <location>
        <begin position="149"/>
        <end position="176"/>
    </location>
</feature>
<feature type="chain" id="PRO_5046708141" evidence="2">
    <location>
        <begin position="23"/>
        <end position="514"/>
    </location>
</feature>
<dbReference type="EMBL" id="JAWXVI010000001">
    <property type="protein sequence ID" value="MDX6187823.1"/>
    <property type="molecule type" value="Genomic_DNA"/>
</dbReference>
<reference evidence="3 4" key="1">
    <citation type="submission" date="2023-11" db="EMBL/GenBank/DDBJ databases">
        <title>Unpublished Manusciprt.</title>
        <authorList>
            <person name="Saticioglu I.B."/>
            <person name="Ay H."/>
            <person name="Ajmi N."/>
            <person name="Altun S."/>
            <person name="Duman M."/>
        </authorList>
    </citation>
    <scope>NUCLEOTIDE SEQUENCE [LARGE SCALE GENOMIC DNA]</scope>
    <source>
        <strain evidence="3 4">Fl-318</strain>
    </source>
</reference>
<organism evidence="3 4">
    <name type="scientific">Flavobacterium cupriresistens</name>
    <dbReference type="NCBI Taxonomy" id="2893885"/>
    <lineage>
        <taxon>Bacteria</taxon>
        <taxon>Pseudomonadati</taxon>
        <taxon>Bacteroidota</taxon>
        <taxon>Flavobacteriia</taxon>
        <taxon>Flavobacteriales</taxon>
        <taxon>Flavobacteriaceae</taxon>
        <taxon>Flavobacterium</taxon>
    </lineage>
</organism>
<name>A0ABU4R5N8_9FLAO</name>
<feature type="signal peptide" evidence="2">
    <location>
        <begin position="1"/>
        <end position="22"/>
    </location>
</feature>
<comment type="caution">
    <text evidence="3">The sequence shown here is derived from an EMBL/GenBank/DDBJ whole genome shotgun (WGS) entry which is preliminary data.</text>
</comment>
<sequence>MIKQSYIYCLLIAVMSSVNTYAQTVGIRDVTSIESKVLSYENNKIKIAQYKEELLGLDALRKDKVQRLKDELSALYKERDDLIADMKVGAKCSQCGKYKSEFEKEGKSFEQHLGEVKGYAIPATTAELEATRKMFTEKIALKKVQIQNLEKGDNAVIKKRNEISNLENQNDRLCIEITGHSKNYETAVLAEAKTKHDNWVSDLMSYTTTILIADDKITIYKARVIRYEQEFKKEREIIKERVKKENLETQNEKNAKIAINQQQIKEIQIEQTNYLSPLESNLNKLRTQKNETEKELMRLNIPDNAKAELTASLNQIVLQISTLEKNILDYNTNVKSKITSLENECKKLKDEVFQLSINLPKQQEVEIAKIKPIYDQKKLEANQSVTKSTNELVNARKLYSEKAEFYKRQNQLYADQVISESNRMVIAGQKISCPIWNEVRFKVITYWNQVFPCVNKLTTMAKPYSYNVFNTYCPDKSSASYMAAYKSFLISLDEVDKEAVRGNSNVFWFELITK</sequence>
<keyword evidence="1" id="KW-0175">Coiled coil</keyword>
<dbReference type="Proteomes" id="UP001273350">
    <property type="component" value="Unassembled WGS sequence"/>
</dbReference>
<keyword evidence="2" id="KW-0732">Signal</keyword>